<keyword evidence="1" id="KW-1133">Transmembrane helix</keyword>
<keyword evidence="1" id="KW-0472">Membrane</keyword>
<name>M9RG19_9RHOB</name>
<feature type="transmembrane region" description="Helical" evidence="1">
    <location>
        <begin position="159"/>
        <end position="181"/>
    </location>
</feature>
<dbReference type="RefSeq" id="WP_015494726.1">
    <property type="nucleotide sequence ID" value="NC_020908.1"/>
</dbReference>
<dbReference type="HOGENOM" id="CLU_1407640_0_0_5"/>
<feature type="transmembrane region" description="Helical" evidence="1">
    <location>
        <begin position="16"/>
        <end position="36"/>
    </location>
</feature>
<organism evidence="2 3">
    <name type="scientific">Octadecabacter arcticus 238</name>
    <dbReference type="NCBI Taxonomy" id="391616"/>
    <lineage>
        <taxon>Bacteria</taxon>
        <taxon>Pseudomonadati</taxon>
        <taxon>Pseudomonadota</taxon>
        <taxon>Alphaproteobacteria</taxon>
        <taxon>Rhodobacterales</taxon>
        <taxon>Roseobacteraceae</taxon>
        <taxon>Octadecabacter</taxon>
    </lineage>
</organism>
<dbReference type="KEGG" id="oar:OA238_c13730"/>
<dbReference type="AlphaFoldDB" id="M9RG19"/>
<dbReference type="Pfam" id="PF03929">
    <property type="entry name" value="PepSY_TM"/>
    <property type="match status" value="1"/>
</dbReference>
<evidence type="ECO:0000313" key="2">
    <source>
        <dbReference type="EMBL" id="AGI71529.1"/>
    </source>
</evidence>
<sequence>MRIFQPPERTLKTLHSWLGILILPWILVIGMTGLYLNHWQFVNRVLTQASYDESQFDRWPNPVEQNLEDTILLAQTLWPDSSVRNVEFTNYHDREASTLTAGRTQLIVDLATGHYWLKTQFRRRTYTPEGTLLHTKTYWGALFKSIHEYGWFDRRFGTWLADITASAMVLFGLSGIYLFTAPRLRRRKNRRARMGA</sequence>
<keyword evidence="1" id="KW-0812">Transmembrane</keyword>
<reference evidence="2 3" key="1">
    <citation type="journal article" date="2013" name="PLoS ONE">
        <title>Poles Apart: Arctic and Antarctic Octadecabacter strains Share High Genome Plasticity and a New Type of Xanthorhodopsin.</title>
        <authorList>
            <person name="Vollmers J."/>
            <person name="Voget S."/>
            <person name="Dietrich S."/>
            <person name="Gollnow K."/>
            <person name="Smits M."/>
            <person name="Meyer K."/>
            <person name="Brinkhoff T."/>
            <person name="Simon M."/>
            <person name="Daniel R."/>
        </authorList>
    </citation>
    <scope>NUCLEOTIDE SEQUENCE [LARGE SCALE GENOMIC DNA]</scope>
    <source>
        <strain evidence="2 3">238</strain>
    </source>
</reference>
<evidence type="ECO:0000256" key="1">
    <source>
        <dbReference type="SAM" id="Phobius"/>
    </source>
</evidence>
<protein>
    <recommendedName>
        <fullName evidence="4">PepSY-associated TM helix-containing protein</fullName>
    </recommendedName>
</protein>
<accession>M9RG19</accession>
<dbReference type="EMBL" id="CP003742">
    <property type="protein sequence ID" value="AGI71529.1"/>
    <property type="molecule type" value="Genomic_DNA"/>
</dbReference>
<dbReference type="PANTHER" id="PTHR34219">
    <property type="entry name" value="IRON-REGULATED INNER MEMBRANE PROTEIN-RELATED"/>
    <property type="match status" value="1"/>
</dbReference>
<dbReference type="InterPro" id="IPR005625">
    <property type="entry name" value="PepSY-ass_TM"/>
</dbReference>
<dbReference type="eggNOG" id="COG3295">
    <property type="taxonomic scope" value="Bacteria"/>
</dbReference>
<dbReference type="STRING" id="391616.OA238_c13730"/>
<proteinExistence type="predicted"/>
<evidence type="ECO:0000313" key="3">
    <source>
        <dbReference type="Proteomes" id="UP000004688"/>
    </source>
</evidence>
<gene>
    <name evidence="2" type="ORF">OA238_c13730</name>
</gene>
<keyword evidence="3" id="KW-1185">Reference proteome</keyword>
<dbReference type="Proteomes" id="UP000004688">
    <property type="component" value="Chromosome"/>
</dbReference>
<evidence type="ECO:0008006" key="4">
    <source>
        <dbReference type="Google" id="ProtNLM"/>
    </source>
</evidence>